<evidence type="ECO:0000313" key="4">
    <source>
        <dbReference type="Proteomes" id="UP000267536"/>
    </source>
</evidence>
<dbReference type="EMBL" id="RKMH01000006">
    <property type="protein sequence ID" value="RPA62343.1"/>
    <property type="molecule type" value="Genomic_DNA"/>
</dbReference>
<organism evidence="3 4">
    <name type="scientific">Gordonia oryzae</name>
    <dbReference type="NCBI Taxonomy" id="2487349"/>
    <lineage>
        <taxon>Bacteria</taxon>
        <taxon>Bacillati</taxon>
        <taxon>Actinomycetota</taxon>
        <taxon>Actinomycetes</taxon>
        <taxon>Mycobacteriales</taxon>
        <taxon>Gordoniaceae</taxon>
        <taxon>Gordonia</taxon>
    </lineage>
</organism>
<feature type="transmembrane region" description="Helical" evidence="1">
    <location>
        <begin position="38"/>
        <end position="67"/>
    </location>
</feature>
<dbReference type="AlphaFoldDB" id="A0A3N4GHK1"/>
<reference evidence="3 4" key="1">
    <citation type="submission" date="2018-11" db="EMBL/GenBank/DDBJ databases">
        <title>Draft genome sequence of Gordonia sp. RS15-1S isolated from rice stems.</title>
        <authorList>
            <person name="Muangham S."/>
        </authorList>
    </citation>
    <scope>NUCLEOTIDE SEQUENCE [LARGE SCALE GENOMIC DNA]</scope>
    <source>
        <strain evidence="3 4">RS15-1S</strain>
    </source>
</reference>
<keyword evidence="4" id="KW-1185">Reference proteome</keyword>
<dbReference type="InterPro" id="IPR046253">
    <property type="entry name" value="DUF6286"/>
</dbReference>
<accession>A0A3N4GHK1</accession>
<protein>
    <recommendedName>
        <fullName evidence="2">DUF6286 domain-containing protein</fullName>
    </recommendedName>
</protein>
<name>A0A3N4GHK1_9ACTN</name>
<proteinExistence type="predicted"/>
<evidence type="ECO:0000259" key="2">
    <source>
        <dbReference type="Pfam" id="PF19803"/>
    </source>
</evidence>
<evidence type="ECO:0000256" key="1">
    <source>
        <dbReference type="SAM" id="Phobius"/>
    </source>
</evidence>
<dbReference type="Proteomes" id="UP000267536">
    <property type="component" value="Unassembled WGS sequence"/>
</dbReference>
<comment type="caution">
    <text evidence="3">The sequence shown here is derived from an EMBL/GenBank/DDBJ whole genome shotgun (WGS) entry which is preliminary data.</text>
</comment>
<sequence>MTTSTTPESASRPRAEIVAENQDVAGGKVFAPAAYPGAAIVGSLVGLLLLGLACVGIRDLIVFAGWIDGTRWTTNTADWITRSTWQGWMWPVAVICVITGLWLVGLAVKPRRRTHVPLGDFEVMWTRRGDMARRASAALLTVPGVEHATTVVTRRRAKVTVTVSGGADEQAMRDRVGKALAPVKHPPRVVIRRVVRSKEARS</sequence>
<dbReference type="OrthoDB" id="5197468at2"/>
<keyword evidence="1" id="KW-0812">Transmembrane</keyword>
<keyword evidence="1" id="KW-0472">Membrane</keyword>
<feature type="domain" description="DUF6286" evidence="2">
    <location>
        <begin position="99"/>
        <end position="181"/>
    </location>
</feature>
<evidence type="ECO:0000313" key="3">
    <source>
        <dbReference type="EMBL" id="RPA62343.1"/>
    </source>
</evidence>
<gene>
    <name evidence="3" type="ORF">EF294_10130</name>
</gene>
<feature type="transmembrane region" description="Helical" evidence="1">
    <location>
        <begin position="87"/>
        <end position="108"/>
    </location>
</feature>
<dbReference type="Pfam" id="PF19803">
    <property type="entry name" value="DUF6286"/>
    <property type="match status" value="1"/>
</dbReference>
<dbReference type="RefSeq" id="WP_123928953.1">
    <property type="nucleotide sequence ID" value="NZ_JBPSDP010000005.1"/>
</dbReference>
<keyword evidence="1" id="KW-1133">Transmembrane helix</keyword>